<keyword evidence="7" id="KW-1185">Reference proteome</keyword>
<comment type="caution">
    <text evidence="6">The sequence shown here is derived from an EMBL/GenBank/DDBJ whole genome shotgun (WGS) entry which is preliminary data.</text>
</comment>
<sequence length="270" mass="28405">MNATNLTSRVAAGVEIVPLLDAIGPMGAALRRPPGELFPGGSSDLWNQAETGEPGAFGPDGEWVLHFYCYLLRVPGGPNILVDTGLGPLDSPAASWAPVPGDLVDALGRAGVAPAEIDSVVITHLHSDHASGAVAGGEPVFPNARHLLQADEVAWLERTREPVLTAILEPLRSAGLADTITGDLRLAPQVMLLRTPGHTPGHQSIMVGDDELLVTGDILHHPVQLADPSITYLYDEDSEAARATRTALLERVRARGGTLATPHLPSPFNV</sequence>
<keyword evidence="2" id="KW-0479">Metal-binding</keyword>
<accession>A0ABP6DHM3</accession>
<evidence type="ECO:0000256" key="1">
    <source>
        <dbReference type="ARBA" id="ARBA00007749"/>
    </source>
</evidence>
<dbReference type="SUPFAM" id="SSF56281">
    <property type="entry name" value="Metallo-hydrolase/oxidoreductase"/>
    <property type="match status" value="1"/>
</dbReference>
<dbReference type="PANTHER" id="PTHR42978:SF6">
    <property type="entry name" value="QUORUM-QUENCHING LACTONASE YTNP-RELATED"/>
    <property type="match status" value="1"/>
</dbReference>
<comment type="similarity">
    <text evidence="1">Belongs to the metallo-beta-lactamase superfamily.</text>
</comment>
<dbReference type="Proteomes" id="UP001501509">
    <property type="component" value="Unassembled WGS sequence"/>
</dbReference>
<dbReference type="EMBL" id="BAAATD010000035">
    <property type="protein sequence ID" value="GAA2640295.1"/>
    <property type="molecule type" value="Genomic_DNA"/>
</dbReference>
<keyword evidence="3" id="KW-0378">Hydrolase</keyword>
<dbReference type="InterPro" id="IPR001279">
    <property type="entry name" value="Metallo-B-lactamas"/>
</dbReference>
<gene>
    <name evidence="6" type="ORF">GCM10010411_95700</name>
</gene>
<dbReference type="Pfam" id="PF00753">
    <property type="entry name" value="Lactamase_B"/>
    <property type="match status" value="1"/>
</dbReference>
<dbReference type="Gene3D" id="3.60.15.10">
    <property type="entry name" value="Ribonuclease Z/Hydroxyacylglutathione hydrolase-like"/>
    <property type="match status" value="1"/>
</dbReference>
<dbReference type="PANTHER" id="PTHR42978">
    <property type="entry name" value="QUORUM-QUENCHING LACTONASE YTNP-RELATED-RELATED"/>
    <property type="match status" value="1"/>
</dbReference>
<dbReference type="RefSeq" id="WP_344549459.1">
    <property type="nucleotide sequence ID" value="NZ_BAAATD010000035.1"/>
</dbReference>
<reference evidence="7" key="1">
    <citation type="journal article" date="2019" name="Int. J. Syst. Evol. Microbiol.">
        <title>The Global Catalogue of Microorganisms (GCM) 10K type strain sequencing project: providing services to taxonomists for standard genome sequencing and annotation.</title>
        <authorList>
            <consortium name="The Broad Institute Genomics Platform"/>
            <consortium name="The Broad Institute Genome Sequencing Center for Infectious Disease"/>
            <person name="Wu L."/>
            <person name="Ma J."/>
        </authorList>
    </citation>
    <scope>NUCLEOTIDE SEQUENCE [LARGE SCALE GENOMIC DNA]</scope>
    <source>
        <strain evidence="7">JCM 6833</strain>
    </source>
</reference>
<evidence type="ECO:0000259" key="5">
    <source>
        <dbReference type="SMART" id="SM00849"/>
    </source>
</evidence>
<dbReference type="InterPro" id="IPR036866">
    <property type="entry name" value="RibonucZ/Hydroxyglut_hydro"/>
</dbReference>
<evidence type="ECO:0000313" key="7">
    <source>
        <dbReference type="Proteomes" id="UP001501509"/>
    </source>
</evidence>
<feature type="domain" description="Metallo-beta-lactamase" evidence="5">
    <location>
        <begin position="66"/>
        <end position="263"/>
    </location>
</feature>
<evidence type="ECO:0000313" key="6">
    <source>
        <dbReference type="EMBL" id="GAA2640295.1"/>
    </source>
</evidence>
<organism evidence="6 7">
    <name type="scientific">Actinomadura fulvescens</name>
    <dbReference type="NCBI Taxonomy" id="46160"/>
    <lineage>
        <taxon>Bacteria</taxon>
        <taxon>Bacillati</taxon>
        <taxon>Actinomycetota</taxon>
        <taxon>Actinomycetes</taxon>
        <taxon>Streptosporangiales</taxon>
        <taxon>Thermomonosporaceae</taxon>
        <taxon>Actinomadura</taxon>
    </lineage>
</organism>
<proteinExistence type="inferred from homology"/>
<evidence type="ECO:0000256" key="4">
    <source>
        <dbReference type="ARBA" id="ARBA00022833"/>
    </source>
</evidence>
<evidence type="ECO:0000256" key="2">
    <source>
        <dbReference type="ARBA" id="ARBA00022723"/>
    </source>
</evidence>
<dbReference type="InterPro" id="IPR051013">
    <property type="entry name" value="MBL_superfamily_lactonases"/>
</dbReference>
<name>A0ABP6DHM3_9ACTN</name>
<keyword evidence="4" id="KW-0862">Zinc</keyword>
<protein>
    <submittedName>
        <fullName evidence="6">MBL fold metallo-hydrolase</fullName>
    </submittedName>
</protein>
<evidence type="ECO:0000256" key="3">
    <source>
        <dbReference type="ARBA" id="ARBA00022801"/>
    </source>
</evidence>
<dbReference type="SMART" id="SM00849">
    <property type="entry name" value="Lactamase_B"/>
    <property type="match status" value="1"/>
</dbReference>